<gene>
    <name evidence="3" type="ORF">ISN44_As13g000380</name>
</gene>
<keyword evidence="1" id="KW-0175">Coiled coil</keyword>
<evidence type="ECO:0000256" key="1">
    <source>
        <dbReference type="SAM" id="Coils"/>
    </source>
</evidence>
<feature type="compositionally biased region" description="Polar residues" evidence="2">
    <location>
        <begin position="32"/>
        <end position="42"/>
    </location>
</feature>
<reference evidence="3 4" key="1">
    <citation type="submission" date="2020-12" db="EMBL/GenBank/DDBJ databases">
        <title>Concerted genomic and epigenomic changes stabilize Arabidopsis allopolyploids.</title>
        <authorList>
            <person name="Chen Z."/>
        </authorList>
    </citation>
    <scope>NUCLEOTIDE SEQUENCE [LARGE SCALE GENOMIC DNA]</scope>
    <source>
        <strain evidence="3">As9502</strain>
        <tissue evidence="3">Leaf</tissue>
    </source>
</reference>
<comment type="caution">
    <text evidence="3">The sequence shown here is derived from an EMBL/GenBank/DDBJ whole genome shotgun (WGS) entry which is preliminary data.</text>
</comment>
<evidence type="ECO:0000313" key="4">
    <source>
        <dbReference type="Proteomes" id="UP000694251"/>
    </source>
</evidence>
<feature type="region of interest" description="Disordered" evidence="2">
    <location>
        <begin position="1"/>
        <end position="105"/>
    </location>
</feature>
<accession>A0A8T1XY24</accession>
<dbReference type="Proteomes" id="UP000694251">
    <property type="component" value="Chromosome 13"/>
</dbReference>
<proteinExistence type="predicted"/>
<protein>
    <submittedName>
        <fullName evidence="3">Uncharacterized protein</fullName>
    </submittedName>
</protein>
<dbReference type="AlphaFoldDB" id="A0A8T1XY24"/>
<keyword evidence="4" id="KW-1185">Reference proteome</keyword>
<feature type="coiled-coil region" evidence="1">
    <location>
        <begin position="155"/>
        <end position="182"/>
    </location>
</feature>
<organism evidence="3 4">
    <name type="scientific">Arabidopsis suecica</name>
    <name type="common">Swedish thale-cress</name>
    <name type="synonym">Cardaminopsis suecica</name>
    <dbReference type="NCBI Taxonomy" id="45249"/>
    <lineage>
        <taxon>Eukaryota</taxon>
        <taxon>Viridiplantae</taxon>
        <taxon>Streptophyta</taxon>
        <taxon>Embryophyta</taxon>
        <taxon>Tracheophyta</taxon>
        <taxon>Spermatophyta</taxon>
        <taxon>Magnoliopsida</taxon>
        <taxon>eudicotyledons</taxon>
        <taxon>Gunneridae</taxon>
        <taxon>Pentapetalae</taxon>
        <taxon>rosids</taxon>
        <taxon>malvids</taxon>
        <taxon>Brassicales</taxon>
        <taxon>Brassicaceae</taxon>
        <taxon>Camelineae</taxon>
        <taxon>Arabidopsis</taxon>
    </lineage>
</organism>
<feature type="compositionally biased region" description="Basic and acidic residues" evidence="2">
    <location>
        <begin position="43"/>
        <end position="67"/>
    </location>
</feature>
<name>A0A8T1XY24_ARASU</name>
<evidence type="ECO:0000256" key="2">
    <source>
        <dbReference type="SAM" id="MobiDB-lite"/>
    </source>
</evidence>
<dbReference type="EMBL" id="JAEFBJ010000013">
    <property type="protein sequence ID" value="KAG7536064.1"/>
    <property type="molecule type" value="Genomic_DNA"/>
</dbReference>
<feature type="compositionally biased region" description="Basic and acidic residues" evidence="2">
    <location>
        <begin position="1"/>
        <end position="29"/>
    </location>
</feature>
<sequence>MSPPSCREEKNLEKDKSSESQGEEQHKYPITDASNITDSTTSGKDKPKESSKKAHPPTQDKKIKALDMDLPSFQRLSCTRQPELSEKEVSSFGGGSPRVKSMVENKESSRDIVICAPKESGSKDSNYRKAPLPTYFITVMLGFNSAFASHEDQIANSHSREINSLQGRIADMEKEVREHKIIEEKNCCQRGNQIMDVSEKLKGKNMYLRLEKSSEPSGETEKKIAQKVAKVSALKPVSLEFAHLLVDTPPEQEKEAATLPKEELVIGDSWTNRITLNGHEIVAM</sequence>
<evidence type="ECO:0000313" key="3">
    <source>
        <dbReference type="EMBL" id="KAG7536064.1"/>
    </source>
</evidence>